<comment type="caution">
    <text evidence="2">The sequence shown here is derived from an EMBL/GenBank/DDBJ whole genome shotgun (WGS) entry which is preliminary data.</text>
</comment>
<dbReference type="AlphaFoldDB" id="A0A4Y2R955"/>
<protein>
    <submittedName>
        <fullName evidence="2">Uncharacterized protein</fullName>
    </submittedName>
</protein>
<dbReference type="Proteomes" id="UP000499080">
    <property type="component" value="Unassembled WGS sequence"/>
</dbReference>
<evidence type="ECO:0000313" key="2">
    <source>
        <dbReference type="EMBL" id="GBN72278.1"/>
    </source>
</evidence>
<organism evidence="2 3">
    <name type="scientific">Araneus ventricosus</name>
    <name type="common">Orbweaver spider</name>
    <name type="synonym">Epeira ventricosa</name>
    <dbReference type="NCBI Taxonomy" id="182803"/>
    <lineage>
        <taxon>Eukaryota</taxon>
        <taxon>Metazoa</taxon>
        <taxon>Ecdysozoa</taxon>
        <taxon>Arthropoda</taxon>
        <taxon>Chelicerata</taxon>
        <taxon>Arachnida</taxon>
        <taxon>Araneae</taxon>
        <taxon>Araneomorphae</taxon>
        <taxon>Entelegynae</taxon>
        <taxon>Araneoidea</taxon>
        <taxon>Araneidae</taxon>
        <taxon>Araneus</taxon>
    </lineage>
</organism>
<name>A0A4Y2R955_ARAVE</name>
<evidence type="ECO:0000256" key="1">
    <source>
        <dbReference type="SAM" id="MobiDB-lite"/>
    </source>
</evidence>
<proteinExistence type="predicted"/>
<dbReference type="EMBL" id="BGPR01016225">
    <property type="protein sequence ID" value="GBN72278.1"/>
    <property type="molecule type" value="Genomic_DNA"/>
</dbReference>
<reference evidence="2 3" key="1">
    <citation type="journal article" date="2019" name="Sci. Rep.">
        <title>Orb-weaving spider Araneus ventricosus genome elucidates the spidroin gene catalogue.</title>
        <authorList>
            <person name="Kono N."/>
            <person name="Nakamura H."/>
            <person name="Ohtoshi R."/>
            <person name="Moran D.A.P."/>
            <person name="Shinohara A."/>
            <person name="Yoshida Y."/>
            <person name="Fujiwara M."/>
            <person name="Mori M."/>
            <person name="Tomita M."/>
            <person name="Arakawa K."/>
        </authorList>
    </citation>
    <scope>NUCLEOTIDE SEQUENCE [LARGE SCALE GENOMIC DNA]</scope>
</reference>
<keyword evidence="3" id="KW-1185">Reference proteome</keyword>
<gene>
    <name evidence="2" type="ORF">AVEN_64282_1</name>
</gene>
<accession>A0A4Y2R955</accession>
<evidence type="ECO:0000313" key="3">
    <source>
        <dbReference type="Proteomes" id="UP000499080"/>
    </source>
</evidence>
<sequence>MSAILSRSRSKFRSPDASSPLDPRDACRPLSISLEVPICPADSRYVCKPLSISLEVQKSRYEQSSRPNRCLQVYIDLDRSLEVPIRAVQQTLEMSASLSRCRSKPRSPDAKYED</sequence>
<feature type="region of interest" description="Disordered" evidence="1">
    <location>
        <begin position="95"/>
        <end position="114"/>
    </location>
</feature>
<feature type="region of interest" description="Disordered" evidence="1">
    <location>
        <begin position="1"/>
        <end position="25"/>
    </location>
</feature>